<protein>
    <submittedName>
        <fullName evidence="2">Uncharacterized protein</fullName>
    </submittedName>
</protein>
<evidence type="ECO:0000313" key="2">
    <source>
        <dbReference type="EMBL" id="PCE66020.1"/>
    </source>
</evidence>
<name>A0A2A4GDH0_9FLAO</name>
<comment type="caution">
    <text evidence="2">The sequence shown here is derived from an EMBL/GenBank/DDBJ whole genome shotgun (WGS) entry which is preliminary data.</text>
</comment>
<gene>
    <name evidence="2" type="ORF">B7P33_01585</name>
</gene>
<dbReference type="EMBL" id="NBWU01000001">
    <property type="protein sequence ID" value="PCE66020.1"/>
    <property type="molecule type" value="Genomic_DNA"/>
</dbReference>
<dbReference type="AlphaFoldDB" id="A0A2A4GDH0"/>
<keyword evidence="3" id="KW-1185">Reference proteome</keyword>
<evidence type="ECO:0000313" key="3">
    <source>
        <dbReference type="Proteomes" id="UP000219559"/>
    </source>
</evidence>
<proteinExistence type="predicted"/>
<organism evidence="2 3">
    <name type="scientific">Sediminicola luteus</name>
    <dbReference type="NCBI Taxonomy" id="319238"/>
    <lineage>
        <taxon>Bacteria</taxon>
        <taxon>Pseudomonadati</taxon>
        <taxon>Bacteroidota</taxon>
        <taxon>Flavobacteriia</taxon>
        <taxon>Flavobacteriales</taxon>
        <taxon>Flavobacteriaceae</taxon>
        <taxon>Sediminicola</taxon>
    </lineage>
</organism>
<dbReference type="RefSeq" id="WP_097441544.1">
    <property type="nucleotide sequence ID" value="NZ_NBWU01000001.1"/>
</dbReference>
<accession>A0A2A4GDH0</accession>
<sequence length="96" mass="10996">MKKTLAIIGTLILFAVVVGGRLYKKYQRKQIQDTQRIEQRQAMQKAQQERARIADSLAQLEQRRINDSMGQARVDQTKAGLEKLRATRAALEAQEQ</sequence>
<dbReference type="Proteomes" id="UP000219559">
    <property type="component" value="Unassembled WGS sequence"/>
</dbReference>
<feature type="coiled-coil region" evidence="1">
    <location>
        <begin position="43"/>
        <end position="94"/>
    </location>
</feature>
<evidence type="ECO:0000256" key="1">
    <source>
        <dbReference type="SAM" id="Coils"/>
    </source>
</evidence>
<reference evidence="2 3" key="1">
    <citation type="submission" date="2017-04" db="EMBL/GenBank/DDBJ databases">
        <title>A new member of the family Flavobacteriaceae isolated from ascidians.</title>
        <authorList>
            <person name="Chen L."/>
        </authorList>
    </citation>
    <scope>NUCLEOTIDE SEQUENCE [LARGE SCALE GENOMIC DNA]</scope>
    <source>
        <strain evidence="2 3">HQA918</strain>
    </source>
</reference>
<keyword evidence="1" id="KW-0175">Coiled coil</keyword>